<proteinExistence type="predicted"/>
<comment type="caution">
    <text evidence="1">The sequence shown here is derived from an EMBL/GenBank/DDBJ whole genome shotgun (WGS) entry which is preliminary data.</text>
</comment>
<evidence type="ECO:0000313" key="2">
    <source>
        <dbReference type="Proteomes" id="UP000612585"/>
    </source>
</evidence>
<name>A0A8J3ZI92_9ACTN</name>
<sequence>MPINLPTGATVRTVTFWYPADFLGITDWATTLACLFDDDLGPEQRMLALPTTRRTRTLLAAPTNADPIRCAGGPLRLLDIAATGALAAREAGTRHDGWSATARVGTRRPGRVESALLQAGRHSYVTYHSLRRVVGDALVTMRTGAWLYPAAASPQALLDHVQQATARLADAAPDDVLVTVRA</sequence>
<organism evidence="1 2">
    <name type="scientific">Virgisporangium aurantiacum</name>
    <dbReference type="NCBI Taxonomy" id="175570"/>
    <lineage>
        <taxon>Bacteria</taxon>
        <taxon>Bacillati</taxon>
        <taxon>Actinomycetota</taxon>
        <taxon>Actinomycetes</taxon>
        <taxon>Micromonosporales</taxon>
        <taxon>Micromonosporaceae</taxon>
        <taxon>Virgisporangium</taxon>
    </lineage>
</organism>
<reference evidence="1" key="1">
    <citation type="submission" date="2021-01" db="EMBL/GenBank/DDBJ databases">
        <title>Whole genome shotgun sequence of Virgisporangium aurantiacum NBRC 16421.</title>
        <authorList>
            <person name="Komaki H."/>
            <person name="Tamura T."/>
        </authorList>
    </citation>
    <scope>NUCLEOTIDE SEQUENCE</scope>
    <source>
        <strain evidence="1">NBRC 16421</strain>
    </source>
</reference>
<evidence type="ECO:0000313" key="1">
    <source>
        <dbReference type="EMBL" id="GIJ62030.1"/>
    </source>
</evidence>
<dbReference type="Proteomes" id="UP000612585">
    <property type="component" value="Unassembled WGS sequence"/>
</dbReference>
<keyword evidence="2" id="KW-1185">Reference proteome</keyword>
<dbReference type="AlphaFoldDB" id="A0A8J3ZI92"/>
<dbReference type="RefSeq" id="WP_204007395.1">
    <property type="nucleotide sequence ID" value="NZ_BOPG01000074.1"/>
</dbReference>
<accession>A0A8J3ZI92</accession>
<protein>
    <submittedName>
        <fullName evidence="1">Uncharacterized protein</fullName>
    </submittedName>
</protein>
<gene>
    <name evidence="1" type="ORF">Vau01_095460</name>
</gene>
<dbReference type="EMBL" id="BOPG01000074">
    <property type="protein sequence ID" value="GIJ62030.1"/>
    <property type="molecule type" value="Genomic_DNA"/>
</dbReference>